<keyword evidence="1" id="KW-0479">Metal-binding</keyword>
<dbReference type="HOGENOM" id="CLU_1097337_0_0_6"/>
<dbReference type="EMBL" id="CP010427">
    <property type="protein sequence ID" value="AJC49377.1"/>
    <property type="molecule type" value="Genomic_DNA"/>
</dbReference>
<dbReference type="Pfam" id="PF13639">
    <property type="entry name" value="zf-RING_2"/>
    <property type="match status" value="1"/>
</dbReference>
<dbReference type="Gene3D" id="3.30.40.10">
    <property type="entry name" value="Zinc/RING finger domain, C3HC4 (zinc finger)"/>
    <property type="match status" value="1"/>
</dbReference>
<evidence type="ECO:0000256" key="2">
    <source>
        <dbReference type="ARBA" id="ARBA00022771"/>
    </source>
</evidence>
<keyword evidence="2" id="KW-0863">Zinc-finger</keyword>
<proteinExistence type="predicted"/>
<keyword evidence="3" id="KW-0862">Zinc</keyword>
<dbReference type="InterPro" id="IPR001841">
    <property type="entry name" value="Znf_RING"/>
</dbReference>
<dbReference type="KEGG" id="fgu:SD28_06980"/>
<dbReference type="RefSeq" id="WP_039125389.1">
    <property type="nucleotide sequence ID" value="NZ_CP010427.1"/>
</dbReference>
<evidence type="ECO:0000313" key="5">
    <source>
        <dbReference type="EMBL" id="AJC49377.1"/>
    </source>
</evidence>
<dbReference type="GO" id="GO:0008270">
    <property type="term" value="F:zinc ion binding"/>
    <property type="evidence" value="ECO:0007669"/>
    <property type="project" value="UniProtKB-KW"/>
</dbReference>
<dbReference type="PANTHER" id="PTHR45798">
    <property type="entry name" value="RING-H2 FINGER PROTEIN ATL61-RELATED-RELATED"/>
    <property type="match status" value="1"/>
</dbReference>
<dbReference type="OrthoDB" id="5621694at2"/>
<organism evidence="5 6">
    <name type="scientific">Allofrancisella guangzhouensis</name>
    <dbReference type="NCBI Taxonomy" id="594679"/>
    <lineage>
        <taxon>Bacteria</taxon>
        <taxon>Pseudomonadati</taxon>
        <taxon>Pseudomonadota</taxon>
        <taxon>Gammaproteobacteria</taxon>
        <taxon>Thiotrichales</taxon>
        <taxon>Francisellaceae</taxon>
        <taxon>Allofrancisella</taxon>
    </lineage>
</organism>
<evidence type="ECO:0000256" key="1">
    <source>
        <dbReference type="ARBA" id="ARBA00022723"/>
    </source>
</evidence>
<evidence type="ECO:0000313" key="6">
    <source>
        <dbReference type="Proteomes" id="UP000031104"/>
    </source>
</evidence>
<dbReference type="PANTHER" id="PTHR45798:SF97">
    <property type="entry name" value="ALCOHOL-SENSITIVE RING FINGER PROTEIN 1"/>
    <property type="match status" value="1"/>
</dbReference>
<dbReference type="SUPFAM" id="SSF57850">
    <property type="entry name" value="RING/U-box"/>
    <property type="match status" value="1"/>
</dbReference>
<dbReference type="AlphaFoldDB" id="A0A0A8E700"/>
<protein>
    <recommendedName>
        <fullName evidence="4">RING-type domain-containing protein</fullName>
    </recommendedName>
</protein>
<dbReference type="Proteomes" id="UP000031104">
    <property type="component" value="Chromosome"/>
</dbReference>
<keyword evidence="6" id="KW-1185">Reference proteome</keyword>
<feature type="domain" description="RING-type" evidence="4">
    <location>
        <begin position="20"/>
        <end position="61"/>
    </location>
</feature>
<evidence type="ECO:0000256" key="3">
    <source>
        <dbReference type="ARBA" id="ARBA00022833"/>
    </source>
</evidence>
<dbReference type="SMART" id="SM00184">
    <property type="entry name" value="RING"/>
    <property type="match status" value="1"/>
</dbReference>
<dbReference type="InterPro" id="IPR013083">
    <property type="entry name" value="Znf_RING/FYVE/PHD"/>
</dbReference>
<sequence>MSNYKILELSEYKTYSNEKCVICMNECTKNNKVCEAVCGHRFHVKCIEKWLFNETNCPSCRGTCTSPLTGYHYSVRLPGGYMDQNTLKVWFKNVIDNVNPGFFDLFNQPSINMTGTFTVSKIKKAINDATNDYLRWRRNRGLINFFWHSGNTGINRANDFNNIIQRCNDTNPKNVFLHICDTIRDYPRNRHSYTSFILNSIKKMEPIGHYMENHDYTSGGSNVETAREYLLNTGLWHIAQRRLTPEEFKLTKG</sequence>
<dbReference type="STRING" id="594679.SD28_06980"/>
<gene>
    <name evidence="5" type="ORF">SD28_06980</name>
</gene>
<dbReference type="PROSITE" id="PS50089">
    <property type="entry name" value="ZF_RING_2"/>
    <property type="match status" value="1"/>
</dbReference>
<reference evidence="5 6" key="1">
    <citation type="submission" date="2014-12" db="EMBL/GenBank/DDBJ databases">
        <title>Complete genome sequence of Francisella guanzhouensis strain 08HL01032 isolated from air-conditioning system in China.</title>
        <authorList>
            <person name="Svensson D."/>
            <person name="Ohrman C."/>
            <person name="Backman S."/>
            <person name="Karlsson E."/>
            <person name="Nilsson E."/>
            <person name="Bystrom M."/>
            <person name="Larkeryd A."/>
            <person name="Stenberg P."/>
            <person name="Scholtz H.C."/>
            <person name="Forsman M."/>
            <person name="Sjodin A."/>
        </authorList>
    </citation>
    <scope>NUCLEOTIDE SEQUENCE [LARGE SCALE GENOMIC DNA]</scope>
    <source>
        <strain evidence="5 6">08HL01032</strain>
    </source>
</reference>
<evidence type="ECO:0000259" key="4">
    <source>
        <dbReference type="PROSITE" id="PS50089"/>
    </source>
</evidence>
<accession>A0A0A8E700</accession>
<name>A0A0A8E700_9GAMM</name>
<dbReference type="InterPro" id="IPR052788">
    <property type="entry name" value="RING-type_E3_ligase_ATL"/>
</dbReference>